<reference evidence="1" key="1">
    <citation type="submission" date="2023-05" db="EMBL/GenBank/DDBJ databases">
        <authorList>
            <person name="Zhang X."/>
        </authorList>
    </citation>
    <scope>NUCLEOTIDE SEQUENCE</scope>
    <source>
        <strain evidence="1">BD1B2-1</strain>
    </source>
</reference>
<evidence type="ECO:0000313" key="2">
    <source>
        <dbReference type="Proteomes" id="UP001232063"/>
    </source>
</evidence>
<dbReference type="RefSeq" id="WP_314514833.1">
    <property type="nucleotide sequence ID" value="NZ_JASJOU010000010.1"/>
</dbReference>
<gene>
    <name evidence="1" type="ORF">QNI22_25270</name>
</gene>
<dbReference type="EMBL" id="JASJOU010000010">
    <property type="protein sequence ID" value="MDJ1503996.1"/>
    <property type="molecule type" value="Genomic_DNA"/>
</dbReference>
<proteinExistence type="predicted"/>
<protein>
    <recommendedName>
        <fullName evidence="3">Knr4/Smi1-like domain-containing protein</fullName>
    </recommendedName>
</protein>
<name>A0AAE3R4V8_9BACT</name>
<evidence type="ECO:0000313" key="1">
    <source>
        <dbReference type="EMBL" id="MDJ1503996.1"/>
    </source>
</evidence>
<dbReference type="AlphaFoldDB" id="A0AAE3R4V8"/>
<keyword evidence="2" id="KW-1185">Reference proteome</keyword>
<evidence type="ECO:0008006" key="3">
    <source>
        <dbReference type="Google" id="ProtNLM"/>
    </source>
</evidence>
<organism evidence="1 2">
    <name type="scientific">Xanthocytophaga agilis</name>
    <dbReference type="NCBI Taxonomy" id="3048010"/>
    <lineage>
        <taxon>Bacteria</taxon>
        <taxon>Pseudomonadati</taxon>
        <taxon>Bacteroidota</taxon>
        <taxon>Cytophagia</taxon>
        <taxon>Cytophagales</taxon>
        <taxon>Rhodocytophagaceae</taxon>
        <taxon>Xanthocytophaga</taxon>
    </lineage>
</organism>
<comment type="caution">
    <text evidence="1">The sequence shown here is derived from an EMBL/GenBank/DDBJ whole genome shotgun (WGS) entry which is preliminary data.</text>
</comment>
<accession>A0AAE3R4V8</accession>
<sequence length="225" mass="26290">MFEDIYNLYNLSEKKGYDDLTLSQTEKRLAHSLPLVLKQYYSQLGLYSELNTVFNQLASPEQLDLSDSDYMIFYEENQGVVLWAIASSDLTLDDPPVYGSYDNGNTWVLDASSLSNFFVSMAYLQAVMGGLPYTSNTMQPDKNEIRLVKEYITNWYEIKGKNHWYNQIFTRDGKQVFFIMTDAESQWQGIFLACQQEEEFEQILDTLSIDWSYISDEDKDDWDEE</sequence>
<dbReference type="Proteomes" id="UP001232063">
    <property type="component" value="Unassembled WGS sequence"/>
</dbReference>